<evidence type="ECO:0000259" key="1">
    <source>
        <dbReference type="Pfam" id="PF09088"/>
    </source>
</evidence>
<dbReference type="SUPFAM" id="SSF48371">
    <property type="entry name" value="ARM repeat"/>
    <property type="match status" value="3"/>
</dbReference>
<proteinExistence type="predicted"/>
<organism evidence="3 4">
    <name type="scientific">Naumovozyma castellii</name>
    <name type="common">Yeast</name>
    <name type="synonym">Saccharomyces castellii</name>
    <dbReference type="NCBI Taxonomy" id="27288"/>
    <lineage>
        <taxon>Eukaryota</taxon>
        <taxon>Fungi</taxon>
        <taxon>Dikarya</taxon>
        <taxon>Ascomycota</taxon>
        <taxon>Saccharomycotina</taxon>
        <taxon>Saccharomycetes</taxon>
        <taxon>Saccharomycetales</taxon>
        <taxon>Saccharomycetaceae</taxon>
        <taxon>Naumovozyma</taxon>
    </lineage>
</organism>
<dbReference type="PANTHER" id="PTHR12412">
    <property type="entry name" value="CAP BINDING PROTEIN"/>
    <property type="match status" value="1"/>
</dbReference>
<dbReference type="eggNOG" id="KOG1104">
    <property type="taxonomic scope" value="Eukaryota"/>
</dbReference>
<accession>G0V679</accession>
<dbReference type="OrthoDB" id="10252707at2759"/>
<sequence>MSPAFNPDYFKRVDQPKDLKPKIPSVSKLCKEMMPDICTLGEFSNTFKDDIDFLSAAINAEYGKDDYFDSALDDTFKAIILEQPHKQPFIALLIIVVASKNKIAAENIMFSLLFKFQTCLYQTTSFGAITSGTGPWNSIKLFVRFFAIISPIIDKKMVITFYKKLLELSIDLNDSDPKARNSLSEMLYVTTLLNIPYFFYFNRVPNSLLEDVIALLEDAQSNFRIKSSINDLFHTFWPCDSKHNVDLVKVTLSNVINVLKDDYKRLKQFFSKLDDFLPAKLPTLESDVNILFPTLQELIPVSDLKKSSGFVDKIWGYPRPLFQIFVPNENVPFETVVPITTYEGQLLNDIITDLVEGLEFNRKEVATQIITLDLFFKKGFFTVPGIPLVSLNAEYQLDKSITTYKIEDTAIETVLGLLFKLPVVSHPVAYFYALLVEICQNSPSVIAPIFGRAFRYFYNNLETLDFELQTRFLEWFSFQIGNFEFAWKWQEWQTYSQRYSGMFYNSKVNFSNNLLRKIMRMTSNTPMVEEKLPEYFKTSSKLSLLSPEDLRDYYQSFFEDYTVNSEDLKPNDLYFRNSMVPMNEAVNWMKEYIQKHPTSPSLPVLENALTKIKNNFNSIISKFDHFSIVLLIHMTLYCGKKALSLTSNYILGMHHILKGIFDKINIPQIEKEFMIVEAILRFWNSNPHIGFLVTEMFLFHGFVSIQVILQFIFNDYNGKVYGLVDESTILFTFRILDYHTLPELETFSPPNYVFKRLVSILNDTAKKSQKQGQKISNSLMSTEKYDLTWKYHTVKKYLKYIYRTYGHILIDQSSLDNNLFTDLLIDDIDDLV</sequence>
<evidence type="ECO:0000259" key="2">
    <source>
        <dbReference type="Pfam" id="PF09090"/>
    </source>
</evidence>
<gene>
    <name evidence="3" type="primary">NCAS0A04130</name>
    <name evidence="3" type="ordered locus">NCAS_0A04130</name>
</gene>
<dbReference type="EMBL" id="HE576752">
    <property type="protein sequence ID" value="CCC66971.1"/>
    <property type="molecule type" value="Genomic_DNA"/>
</dbReference>
<evidence type="ECO:0008006" key="5">
    <source>
        <dbReference type="Google" id="ProtNLM"/>
    </source>
</evidence>
<dbReference type="GO" id="GO:0006406">
    <property type="term" value="P:mRNA export from nucleus"/>
    <property type="evidence" value="ECO:0007669"/>
    <property type="project" value="InterPro"/>
</dbReference>
<dbReference type="InterPro" id="IPR016024">
    <property type="entry name" value="ARM-type_fold"/>
</dbReference>
<evidence type="ECO:0000313" key="4">
    <source>
        <dbReference type="Proteomes" id="UP000001640"/>
    </source>
</evidence>
<protein>
    <recommendedName>
        <fullName evidence="5">MIF4G domain-containing protein</fullName>
    </recommendedName>
</protein>
<dbReference type="InterPro" id="IPR015174">
    <property type="entry name" value="MIF4G-like_typ-2"/>
</dbReference>
<dbReference type="GO" id="GO:0005846">
    <property type="term" value="C:nuclear cap binding complex"/>
    <property type="evidence" value="ECO:0007669"/>
    <property type="project" value="InterPro"/>
</dbReference>
<reference evidence="3 4" key="1">
    <citation type="journal article" date="2011" name="Proc. Natl. Acad. Sci. U.S.A.">
        <title>Evolutionary erosion of yeast sex chromosomes by mating-type switching accidents.</title>
        <authorList>
            <person name="Gordon J.L."/>
            <person name="Armisen D."/>
            <person name="Proux-Wera E."/>
            <person name="Oheigeartaigh S.S."/>
            <person name="Byrne K.P."/>
            <person name="Wolfe K.H."/>
        </authorList>
    </citation>
    <scope>NUCLEOTIDE SEQUENCE [LARGE SCALE GENOMIC DNA]</scope>
    <source>
        <strain evidence="4">ATCC 76901 / BCRC 22586 / CBS 4309 / NBRC 1992 / NRRL Y-12630</strain>
    </source>
</reference>
<dbReference type="STRING" id="1064592.G0V679"/>
<dbReference type="Gene3D" id="1.25.40.180">
    <property type="match status" value="3"/>
</dbReference>
<dbReference type="InParanoid" id="G0V679"/>
<dbReference type="PANTHER" id="PTHR12412:SF2">
    <property type="entry name" value="NUCLEAR CAP-BINDING PROTEIN SUBUNIT 1"/>
    <property type="match status" value="1"/>
</dbReference>
<name>G0V679_NAUCA</name>
<dbReference type="Pfam" id="PF09090">
    <property type="entry name" value="MIF4G_like_2"/>
    <property type="match status" value="1"/>
</dbReference>
<dbReference type="InterPro" id="IPR015172">
    <property type="entry name" value="MIF4G-like_typ-1"/>
</dbReference>
<dbReference type="Pfam" id="PF09088">
    <property type="entry name" value="MIF4G_like"/>
    <property type="match status" value="1"/>
</dbReference>
<dbReference type="RefSeq" id="XP_003673358.1">
    <property type="nucleotide sequence ID" value="XM_003673310.1"/>
</dbReference>
<feature type="domain" description="MIF4G-like type 2" evidence="2">
    <location>
        <begin position="574"/>
        <end position="737"/>
    </location>
</feature>
<dbReference type="OMA" id="RIWVHQP"/>
<dbReference type="AlphaFoldDB" id="G0V679"/>
<dbReference type="InterPro" id="IPR027159">
    <property type="entry name" value="CBP80"/>
</dbReference>
<feature type="domain" description="MIF4G-like type 1" evidence="1">
    <location>
        <begin position="340"/>
        <end position="520"/>
    </location>
</feature>
<keyword evidence="4" id="KW-1185">Reference proteome</keyword>
<dbReference type="Proteomes" id="UP000001640">
    <property type="component" value="Chromosome 1"/>
</dbReference>
<reference key="2">
    <citation type="submission" date="2011-08" db="EMBL/GenBank/DDBJ databases">
        <title>Genome sequence of Naumovozyma castellii.</title>
        <authorList>
            <person name="Gordon J.L."/>
            <person name="Armisen D."/>
            <person name="Proux-Wera E."/>
            <person name="OhEigeartaigh S.S."/>
            <person name="Byrne K.P."/>
            <person name="Wolfe K.H."/>
        </authorList>
    </citation>
    <scope>NUCLEOTIDE SEQUENCE</scope>
    <source>
        <strain>Type strain:CBS 4309</strain>
    </source>
</reference>
<dbReference type="GeneID" id="96900456"/>
<dbReference type="GO" id="GO:0000184">
    <property type="term" value="P:nuclear-transcribed mRNA catabolic process, nonsense-mediated decay"/>
    <property type="evidence" value="ECO:0007669"/>
    <property type="project" value="TreeGrafter"/>
</dbReference>
<dbReference type="KEGG" id="ncs:NCAS_0A04130"/>
<dbReference type="GO" id="GO:0005634">
    <property type="term" value="C:nucleus"/>
    <property type="evidence" value="ECO:0007669"/>
    <property type="project" value="TreeGrafter"/>
</dbReference>
<evidence type="ECO:0000313" key="3">
    <source>
        <dbReference type="EMBL" id="CCC66971.1"/>
    </source>
</evidence>
<dbReference type="GO" id="GO:0003729">
    <property type="term" value="F:mRNA binding"/>
    <property type="evidence" value="ECO:0007669"/>
    <property type="project" value="TreeGrafter"/>
</dbReference>
<dbReference type="GO" id="GO:0000339">
    <property type="term" value="F:RNA cap binding"/>
    <property type="evidence" value="ECO:0007669"/>
    <property type="project" value="InterPro"/>
</dbReference>
<dbReference type="HOGENOM" id="CLU_011380_0_0_1"/>